<dbReference type="Pfam" id="PF01810">
    <property type="entry name" value="LysE"/>
    <property type="match status" value="1"/>
</dbReference>
<dbReference type="InterPro" id="IPR001123">
    <property type="entry name" value="LeuE-type"/>
</dbReference>
<dbReference type="PANTHER" id="PTHR30086:SF20">
    <property type="entry name" value="ARGININE EXPORTER PROTEIN ARGO-RELATED"/>
    <property type="match status" value="1"/>
</dbReference>
<dbReference type="PIRSF" id="PIRSF006324">
    <property type="entry name" value="LeuE"/>
    <property type="match status" value="1"/>
</dbReference>
<evidence type="ECO:0000256" key="2">
    <source>
        <dbReference type="ARBA" id="ARBA00022475"/>
    </source>
</evidence>
<evidence type="ECO:0000256" key="1">
    <source>
        <dbReference type="ARBA" id="ARBA00004651"/>
    </source>
</evidence>
<name>A0A4R7VNK8_9PSEU</name>
<proteinExistence type="predicted"/>
<dbReference type="GO" id="GO:0015171">
    <property type="term" value="F:amino acid transmembrane transporter activity"/>
    <property type="evidence" value="ECO:0007669"/>
    <property type="project" value="TreeGrafter"/>
</dbReference>
<feature type="transmembrane region" description="Helical" evidence="6">
    <location>
        <begin position="39"/>
        <end position="63"/>
    </location>
</feature>
<feature type="transmembrane region" description="Helical" evidence="6">
    <location>
        <begin position="112"/>
        <end position="135"/>
    </location>
</feature>
<evidence type="ECO:0000256" key="3">
    <source>
        <dbReference type="ARBA" id="ARBA00022692"/>
    </source>
</evidence>
<feature type="transmembrane region" description="Helical" evidence="6">
    <location>
        <begin position="6"/>
        <end position="27"/>
    </location>
</feature>
<dbReference type="Proteomes" id="UP000294927">
    <property type="component" value="Unassembled WGS sequence"/>
</dbReference>
<dbReference type="RefSeq" id="WP_243866571.1">
    <property type="nucleotide sequence ID" value="NZ_SOCP01000006.1"/>
</dbReference>
<sequence length="204" mass="20555">MHVQALTVAGVFLLGAMSPGPDFVVVLRSVLTGGRGAGMAAAAGIATGLLGWAVVTSVGVAGLLAASAVAFTVVKLLGAAYLVFLGVQALVSARRGDHRALDTGTATSRRGAFAAGALTNLLNPKVAVFFLALWPQFLPAHATLLDVAVMTGAAAGAALVWFLVVANVATALRRFLVAVTVRRALDAVMGTVLVAIGVRIALSD</sequence>
<reference evidence="7 8" key="1">
    <citation type="submission" date="2019-03" db="EMBL/GenBank/DDBJ databases">
        <title>Genomic Encyclopedia of Archaeal and Bacterial Type Strains, Phase II (KMG-II): from individual species to whole genera.</title>
        <authorList>
            <person name="Goeker M."/>
        </authorList>
    </citation>
    <scope>NUCLEOTIDE SEQUENCE [LARGE SCALE GENOMIC DNA]</scope>
    <source>
        <strain evidence="7 8">DSM 45499</strain>
    </source>
</reference>
<feature type="transmembrane region" description="Helical" evidence="6">
    <location>
        <begin position="69"/>
        <end position="91"/>
    </location>
</feature>
<keyword evidence="4 6" id="KW-1133">Transmembrane helix</keyword>
<feature type="transmembrane region" description="Helical" evidence="6">
    <location>
        <begin position="147"/>
        <end position="172"/>
    </location>
</feature>
<gene>
    <name evidence="7" type="ORF">CLV71_106291</name>
</gene>
<evidence type="ECO:0000256" key="4">
    <source>
        <dbReference type="ARBA" id="ARBA00022989"/>
    </source>
</evidence>
<dbReference type="AlphaFoldDB" id="A0A4R7VNK8"/>
<keyword evidence="3 6" id="KW-0812">Transmembrane</keyword>
<dbReference type="GO" id="GO:0005886">
    <property type="term" value="C:plasma membrane"/>
    <property type="evidence" value="ECO:0007669"/>
    <property type="project" value="UniProtKB-SubCell"/>
</dbReference>
<dbReference type="EMBL" id="SOCP01000006">
    <property type="protein sequence ID" value="TDV50945.1"/>
    <property type="molecule type" value="Genomic_DNA"/>
</dbReference>
<comment type="caution">
    <text evidence="7">The sequence shown here is derived from an EMBL/GenBank/DDBJ whole genome shotgun (WGS) entry which is preliminary data.</text>
</comment>
<comment type="subcellular location">
    <subcellularLocation>
        <location evidence="1">Cell membrane</location>
        <topology evidence="1">Multi-pass membrane protein</topology>
    </subcellularLocation>
</comment>
<dbReference type="PANTHER" id="PTHR30086">
    <property type="entry name" value="ARGININE EXPORTER PROTEIN ARGO"/>
    <property type="match status" value="1"/>
</dbReference>
<protein>
    <submittedName>
        <fullName evidence="7">Threonine/homoserine/homoserine lactone efflux protein</fullName>
    </submittedName>
</protein>
<keyword evidence="2" id="KW-1003">Cell membrane</keyword>
<feature type="transmembrane region" description="Helical" evidence="6">
    <location>
        <begin position="184"/>
        <end position="202"/>
    </location>
</feature>
<keyword evidence="5 6" id="KW-0472">Membrane</keyword>
<evidence type="ECO:0000256" key="6">
    <source>
        <dbReference type="SAM" id="Phobius"/>
    </source>
</evidence>
<accession>A0A4R7VNK8</accession>
<organism evidence="7 8">
    <name type="scientific">Actinophytocola oryzae</name>
    <dbReference type="NCBI Taxonomy" id="502181"/>
    <lineage>
        <taxon>Bacteria</taxon>
        <taxon>Bacillati</taxon>
        <taxon>Actinomycetota</taxon>
        <taxon>Actinomycetes</taxon>
        <taxon>Pseudonocardiales</taxon>
        <taxon>Pseudonocardiaceae</taxon>
    </lineage>
</organism>
<keyword evidence="8" id="KW-1185">Reference proteome</keyword>
<evidence type="ECO:0000313" key="8">
    <source>
        <dbReference type="Proteomes" id="UP000294927"/>
    </source>
</evidence>
<evidence type="ECO:0000313" key="7">
    <source>
        <dbReference type="EMBL" id="TDV50945.1"/>
    </source>
</evidence>
<evidence type="ECO:0000256" key="5">
    <source>
        <dbReference type="ARBA" id="ARBA00023136"/>
    </source>
</evidence>